<dbReference type="SUPFAM" id="SSF51126">
    <property type="entry name" value="Pectin lyase-like"/>
    <property type="match status" value="2"/>
</dbReference>
<dbReference type="AlphaFoldDB" id="A0A8J4V9I4"/>
<evidence type="ECO:0000256" key="1">
    <source>
        <dbReference type="SAM" id="Phobius"/>
    </source>
</evidence>
<dbReference type="EMBL" id="AJWJ01000071">
    <property type="protein sequence ID" value="KAF2076139.1"/>
    <property type="molecule type" value="Genomic_DNA"/>
</dbReference>
<keyword evidence="5" id="KW-1185">Reference proteome</keyword>
<keyword evidence="1" id="KW-0472">Membrane</keyword>
<proteinExistence type="predicted"/>
<accession>A0A8J4V9I4</accession>
<evidence type="ECO:0000313" key="5">
    <source>
        <dbReference type="Proteomes" id="UP000695562"/>
    </source>
</evidence>
<dbReference type="Gene3D" id="2.160.20.10">
    <property type="entry name" value="Single-stranded right-handed beta-helix, Pectin lyase-like"/>
    <property type="match status" value="1"/>
</dbReference>
<dbReference type="Proteomes" id="UP000695562">
    <property type="component" value="Unassembled WGS sequence"/>
</dbReference>
<reference evidence="4" key="1">
    <citation type="submission" date="2020-01" db="EMBL/GenBank/DDBJ databases">
        <title>Development of genomics and gene disruption for Polysphondylium violaceum indicates a role for the polyketide synthase stlB in stalk morphogenesis.</title>
        <authorList>
            <person name="Narita B."/>
            <person name="Kawabe Y."/>
            <person name="Kin K."/>
            <person name="Saito T."/>
            <person name="Gibbs R."/>
            <person name="Kuspa A."/>
            <person name="Muzny D."/>
            <person name="Queller D."/>
            <person name="Richards S."/>
            <person name="Strassman J."/>
            <person name="Sucgang R."/>
            <person name="Worley K."/>
            <person name="Schaap P."/>
        </authorList>
    </citation>
    <scope>NUCLEOTIDE SEQUENCE</scope>
    <source>
        <strain evidence="4">QSvi11</strain>
    </source>
</reference>
<protein>
    <recommendedName>
        <fullName evidence="3">Right handed beta helix domain-containing protein</fullName>
    </recommendedName>
</protein>
<dbReference type="Pfam" id="PF13229">
    <property type="entry name" value="Beta_helix"/>
    <property type="match status" value="1"/>
</dbReference>
<organism evidence="4 5">
    <name type="scientific">Polysphondylium violaceum</name>
    <dbReference type="NCBI Taxonomy" id="133409"/>
    <lineage>
        <taxon>Eukaryota</taxon>
        <taxon>Amoebozoa</taxon>
        <taxon>Evosea</taxon>
        <taxon>Eumycetozoa</taxon>
        <taxon>Dictyostelia</taxon>
        <taxon>Dictyosteliales</taxon>
        <taxon>Dictyosteliaceae</taxon>
        <taxon>Polysphondylium</taxon>
    </lineage>
</organism>
<feature type="transmembrane region" description="Helical" evidence="1">
    <location>
        <begin position="480"/>
        <end position="504"/>
    </location>
</feature>
<evidence type="ECO:0000256" key="2">
    <source>
        <dbReference type="SAM" id="SignalP"/>
    </source>
</evidence>
<dbReference type="InterPro" id="IPR011050">
    <property type="entry name" value="Pectin_lyase_fold/virulence"/>
</dbReference>
<keyword evidence="1" id="KW-1133">Transmembrane helix</keyword>
<dbReference type="InterPro" id="IPR012334">
    <property type="entry name" value="Pectin_lyas_fold"/>
</dbReference>
<gene>
    <name evidence="4" type="ORF">CYY_002546</name>
</gene>
<evidence type="ECO:0000259" key="3">
    <source>
        <dbReference type="Pfam" id="PF13229"/>
    </source>
</evidence>
<feature type="chain" id="PRO_5035272876" description="Right handed beta helix domain-containing protein" evidence="2">
    <location>
        <begin position="22"/>
        <end position="522"/>
    </location>
</feature>
<evidence type="ECO:0000313" key="4">
    <source>
        <dbReference type="EMBL" id="KAF2076139.1"/>
    </source>
</evidence>
<keyword evidence="2" id="KW-0732">Signal</keyword>
<name>A0A8J4V9I4_9MYCE</name>
<keyword evidence="1" id="KW-0812">Transmembrane</keyword>
<dbReference type="InterPro" id="IPR039448">
    <property type="entry name" value="Beta_helix"/>
</dbReference>
<comment type="caution">
    <text evidence="4">The sequence shown here is derived from an EMBL/GenBank/DDBJ whole genome shotgun (WGS) entry which is preliminary data.</text>
</comment>
<sequence length="522" mass="56165">MKLFVQLVLVFVCLCGGIAHANNTTTTTTLYVNPSSTLNSTNCGFTVATACPTMFDAIVVFNNTVILNLNTTNMSTYPPLVLQLFSGDYFNKTSPSVNQTLPLTGYNITIEPYPGQQVTLDGSNKKTLFLDISGEGTVTNTNININNLEFELWGDLIFFNQDVNQCNISFVNCLITRSEGQNPVILFISSSPYTSLSLINTNYTDSLSPFVSVTQTSLTITGCVLTENTPYGSLITATSSSVVISNSVFSNNTVTDAVVYSNSGTVGISQCNFESNSGNPLNLQSTTATIDSTIFNSNQDSNYGVVSSSGSLVVTNSRFMNNQAQYGAGIYSTYSSLTIRSCIFSDNNGVYGNAIYASNYNGFTLEDSQLSQTATQGQYSSQDDLIYLYNIYSGVITNNSITVGYYGVPYSYAAISCSSSSIVYQGASVSTAGHPTMKCYQCSFSNVDSYSPVKCPSSDSSSNKDSSQSSGDNYNPARNVAYKVILSFLILACILLFIGILVIVSCHMKQRHISSDGYAIIT</sequence>
<feature type="domain" description="Right handed beta helix" evidence="3">
    <location>
        <begin position="197"/>
        <end position="334"/>
    </location>
</feature>
<feature type="signal peptide" evidence="2">
    <location>
        <begin position="1"/>
        <end position="21"/>
    </location>
</feature>
<dbReference type="PANTHER" id="PTHR31318">
    <property type="entry name" value="EXPRESSED PROTEIN-RELATED"/>
    <property type="match status" value="1"/>
</dbReference>